<gene>
    <name evidence="1" type="ORF">F2Q70_00015351</name>
</gene>
<name>A0A8S9I1Y6_BRACR</name>
<comment type="caution">
    <text evidence="1">The sequence shown here is derived from an EMBL/GenBank/DDBJ whole genome shotgun (WGS) entry which is preliminary data.</text>
</comment>
<dbReference type="AlphaFoldDB" id="A0A8S9I1Y6"/>
<accession>A0A8S9I1Y6</accession>
<protein>
    <submittedName>
        <fullName evidence="1">Uncharacterized protein</fullName>
    </submittedName>
</protein>
<proteinExistence type="predicted"/>
<evidence type="ECO:0000313" key="1">
    <source>
        <dbReference type="EMBL" id="KAF2563585.1"/>
    </source>
</evidence>
<reference evidence="1" key="1">
    <citation type="submission" date="2019-12" db="EMBL/GenBank/DDBJ databases">
        <title>Genome sequencing and annotation of Brassica cretica.</title>
        <authorList>
            <person name="Studholme D.J."/>
            <person name="Sarris P.F."/>
        </authorList>
    </citation>
    <scope>NUCLEOTIDE SEQUENCE</scope>
    <source>
        <strain evidence="1">PFS-102/07</strain>
        <tissue evidence="1">Leaf</tissue>
    </source>
</reference>
<organism evidence="1">
    <name type="scientific">Brassica cretica</name>
    <name type="common">Mustard</name>
    <dbReference type="NCBI Taxonomy" id="69181"/>
    <lineage>
        <taxon>Eukaryota</taxon>
        <taxon>Viridiplantae</taxon>
        <taxon>Streptophyta</taxon>
        <taxon>Embryophyta</taxon>
        <taxon>Tracheophyta</taxon>
        <taxon>Spermatophyta</taxon>
        <taxon>Magnoliopsida</taxon>
        <taxon>eudicotyledons</taxon>
        <taxon>Gunneridae</taxon>
        <taxon>Pentapetalae</taxon>
        <taxon>rosids</taxon>
        <taxon>malvids</taxon>
        <taxon>Brassicales</taxon>
        <taxon>Brassicaceae</taxon>
        <taxon>Brassiceae</taxon>
        <taxon>Brassica</taxon>
    </lineage>
</organism>
<dbReference type="EMBL" id="QGKY02001250">
    <property type="protein sequence ID" value="KAF2563585.1"/>
    <property type="molecule type" value="Genomic_DNA"/>
</dbReference>
<sequence>MFLFCGKERKTGETEARARGRVRGRSGRVVGYGSGRRVSGQEIIPGRSCSDFGTSLPYPAPNSITFWISTCDSLGPLRLPALNRRPNLRVVARRPDPAASPRSKLDYKLCFDARVPNLAASPRAEPSTDSVVTERLQHPAAITPRQLRPPFF</sequence>